<name>A0AA40JPI5_STAAU</name>
<dbReference type="EMBL" id="JXIG01000538">
    <property type="protein sequence ID" value="KIU01160.1"/>
    <property type="molecule type" value="Genomic_DNA"/>
</dbReference>
<evidence type="ECO:0000313" key="2">
    <source>
        <dbReference type="Proteomes" id="UP000032274"/>
    </source>
</evidence>
<sequence>FKPALADLAIAVLGPVRERLNQLLADRDAVGQQLAKGAERASTLAEPTLKAAQKAGGLQI</sequence>
<comment type="caution">
    <text evidence="1">The sequence shown here is derived from an EMBL/GenBank/DDBJ whole genome shotgun (WGS) entry which is preliminary data.</text>
</comment>
<dbReference type="AlphaFoldDB" id="A0AA40JPI5"/>
<reference evidence="1 2" key="1">
    <citation type="submission" date="2015-01" db="EMBL/GenBank/DDBJ databases">
        <title>Characterization of Swiss Staphylococcus aureus strains involved in food poisoning.</title>
        <authorList>
            <person name="Crovadore J."/>
            <person name="Chablais R."/>
            <person name="Tonacini J."/>
            <person name="Schnyder B."/>
            <person name="Lefort F."/>
        </authorList>
    </citation>
    <scope>NUCLEOTIDE SEQUENCE [LARGE SCALE GENOMIC DNA]</scope>
    <source>
        <strain evidence="1 2">SA-120</strain>
    </source>
</reference>
<dbReference type="Gene3D" id="3.40.50.620">
    <property type="entry name" value="HUPs"/>
    <property type="match status" value="1"/>
</dbReference>
<dbReference type="SUPFAM" id="SSF52374">
    <property type="entry name" value="Nucleotidylyl transferase"/>
    <property type="match status" value="1"/>
</dbReference>
<gene>
    <name evidence="1" type="ORF">QU38_02540</name>
</gene>
<evidence type="ECO:0000313" key="1">
    <source>
        <dbReference type="EMBL" id="KIU01160.1"/>
    </source>
</evidence>
<protein>
    <submittedName>
        <fullName evidence="1">Tryptophanyl-tRNA synthetase</fullName>
    </submittedName>
</protein>
<accession>A0AA40JPI5</accession>
<dbReference type="Gene3D" id="1.10.240.10">
    <property type="entry name" value="Tyrosyl-Transfer RNA Synthetase"/>
    <property type="match status" value="1"/>
</dbReference>
<organism evidence="1 2">
    <name type="scientific">Staphylococcus aureus</name>
    <dbReference type="NCBI Taxonomy" id="1280"/>
    <lineage>
        <taxon>Bacteria</taxon>
        <taxon>Bacillati</taxon>
        <taxon>Bacillota</taxon>
        <taxon>Bacilli</taxon>
        <taxon>Bacillales</taxon>
        <taxon>Staphylococcaceae</taxon>
        <taxon>Staphylococcus</taxon>
    </lineage>
</organism>
<proteinExistence type="predicted"/>
<feature type="non-terminal residue" evidence="1">
    <location>
        <position position="1"/>
    </location>
</feature>
<dbReference type="Proteomes" id="UP000032274">
    <property type="component" value="Unassembled WGS sequence"/>
</dbReference>
<dbReference type="InterPro" id="IPR014729">
    <property type="entry name" value="Rossmann-like_a/b/a_fold"/>
</dbReference>